<dbReference type="PROSITE" id="PS51864">
    <property type="entry name" value="ASTACIN"/>
    <property type="match status" value="1"/>
</dbReference>
<dbReference type="Gene3D" id="3.40.390.10">
    <property type="entry name" value="Collagenase (Catalytic Domain)"/>
    <property type="match status" value="1"/>
</dbReference>
<dbReference type="PANTHER" id="PTHR10127:SF780">
    <property type="entry name" value="METALLOENDOPEPTIDASE"/>
    <property type="match status" value="1"/>
</dbReference>
<comment type="cofactor">
    <cofactor evidence="6 7">
        <name>Zn(2+)</name>
        <dbReference type="ChEBI" id="CHEBI:29105"/>
    </cofactor>
    <text evidence="6 7">Binds 1 zinc ion per subunit.</text>
</comment>
<feature type="active site" evidence="6">
    <location>
        <position position="40"/>
    </location>
</feature>
<evidence type="ECO:0000256" key="7">
    <source>
        <dbReference type="RuleBase" id="RU361183"/>
    </source>
</evidence>
<evidence type="ECO:0000256" key="3">
    <source>
        <dbReference type="ARBA" id="ARBA00022801"/>
    </source>
</evidence>
<dbReference type="EMBL" id="SEYY01019217">
    <property type="protein sequence ID" value="KAB7498507.1"/>
    <property type="molecule type" value="Genomic_DNA"/>
</dbReference>
<evidence type="ECO:0000256" key="5">
    <source>
        <dbReference type="ARBA" id="ARBA00023049"/>
    </source>
</evidence>
<feature type="binding site" evidence="6">
    <location>
        <position position="43"/>
    </location>
    <ligand>
        <name>Zn(2+)</name>
        <dbReference type="ChEBI" id="CHEBI:29105"/>
        <note>catalytic</note>
    </ligand>
</feature>
<feature type="binding site" evidence="6">
    <location>
        <position position="39"/>
    </location>
    <ligand>
        <name>Zn(2+)</name>
        <dbReference type="ChEBI" id="CHEBI:29105"/>
        <note>catalytic</note>
    </ligand>
</feature>
<dbReference type="InterPro" id="IPR006026">
    <property type="entry name" value="Peptidase_Metallo"/>
</dbReference>
<comment type="caution">
    <text evidence="9">The sequence shown here is derived from an EMBL/GenBank/DDBJ whole genome shotgun (WGS) entry which is preliminary data.</text>
</comment>
<dbReference type="SUPFAM" id="SSF55486">
    <property type="entry name" value="Metalloproteases ('zincins'), catalytic domain"/>
    <property type="match status" value="1"/>
</dbReference>
<dbReference type="Proteomes" id="UP000326759">
    <property type="component" value="Unassembled WGS sequence"/>
</dbReference>
<dbReference type="InterPro" id="IPR034035">
    <property type="entry name" value="Astacin-like_dom"/>
</dbReference>
<name>A0A5N5SWY7_9CRUS</name>
<sequence length="142" mass="16388">MAEIESQTCVSCASNVGRVGGGQPLSLSPRCIQYGIILHELLHALGFWHEQSRYDRRRFVDIHWFNIKPLMLPNFFISPYYIMSDVGLPYDYNSIMHYSPYTFARNKDKPTISPKDDDVNIGQRQGLSEYNIINNNSILEIN</sequence>
<dbReference type="GO" id="GO:0008270">
    <property type="term" value="F:zinc ion binding"/>
    <property type="evidence" value="ECO:0007669"/>
    <property type="project" value="UniProtKB-UniRule"/>
</dbReference>
<accession>A0A5N5SWY7</accession>
<comment type="caution">
    <text evidence="6">Lacks conserved residue(s) required for the propagation of feature annotation.</text>
</comment>
<evidence type="ECO:0000256" key="4">
    <source>
        <dbReference type="ARBA" id="ARBA00022833"/>
    </source>
</evidence>
<dbReference type="EC" id="3.4.24.-" evidence="7"/>
<reference evidence="9 10" key="1">
    <citation type="journal article" date="2019" name="PLoS Biol.">
        <title>Sex chromosomes control vertical transmission of feminizing Wolbachia symbionts in an isopod.</title>
        <authorList>
            <person name="Becking T."/>
            <person name="Chebbi M.A."/>
            <person name="Giraud I."/>
            <person name="Moumen B."/>
            <person name="Laverre T."/>
            <person name="Caubet Y."/>
            <person name="Peccoud J."/>
            <person name="Gilbert C."/>
            <person name="Cordaux R."/>
        </authorList>
    </citation>
    <scope>NUCLEOTIDE SEQUENCE [LARGE SCALE GENOMIC DNA]</scope>
    <source>
        <strain evidence="9">ANa2</strain>
        <tissue evidence="9">Whole body excluding digestive tract and cuticle</tissue>
    </source>
</reference>
<gene>
    <name evidence="9" type="ORF">Anas_07935</name>
</gene>
<feature type="domain" description="Peptidase M12A" evidence="8">
    <location>
        <begin position="1"/>
        <end position="142"/>
    </location>
</feature>
<dbReference type="InterPro" id="IPR024079">
    <property type="entry name" value="MetalloPept_cat_dom_sf"/>
</dbReference>
<evidence type="ECO:0000313" key="10">
    <source>
        <dbReference type="Proteomes" id="UP000326759"/>
    </source>
</evidence>
<dbReference type="PRINTS" id="PR00480">
    <property type="entry name" value="ASTACIN"/>
</dbReference>
<evidence type="ECO:0000256" key="1">
    <source>
        <dbReference type="ARBA" id="ARBA00022670"/>
    </source>
</evidence>
<dbReference type="CDD" id="cd04280">
    <property type="entry name" value="ZnMc_astacin_like"/>
    <property type="match status" value="1"/>
</dbReference>
<proteinExistence type="predicted"/>
<evidence type="ECO:0000313" key="9">
    <source>
        <dbReference type="EMBL" id="KAB7498507.1"/>
    </source>
</evidence>
<organism evidence="9 10">
    <name type="scientific">Armadillidium nasatum</name>
    <dbReference type="NCBI Taxonomy" id="96803"/>
    <lineage>
        <taxon>Eukaryota</taxon>
        <taxon>Metazoa</taxon>
        <taxon>Ecdysozoa</taxon>
        <taxon>Arthropoda</taxon>
        <taxon>Crustacea</taxon>
        <taxon>Multicrustacea</taxon>
        <taxon>Malacostraca</taxon>
        <taxon>Eumalacostraca</taxon>
        <taxon>Peracarida</taxon>
        <taxon>Isopoda</taxon>
        <taxon>Oniscidea</taxon>
        <taxon>Crinocheta</taxon>
        <taxon>Armadillidiidae</taxon>
        <taxon>Armadillidium</taxon>
    </lineage>
</organism>
<feature type="binding site" evidence="6">
    <location>
        <position position="49"/>
    </location>
    <ligand>
        <name>Zn(2+)</name>
        <dbReference type="ChEBI" id="CHEBI:29105"/>
        <note>catalytic</note>
    </ligand>
</feature>
<evidence type="ECO:0000256" key="2">
    <source>
        <dbReference type="ARBA" id="ARBA00022723"/>
    </source>
</evidence>
<keyword evidence="5 6" id="KW-0482">Metalloprotease</keyword>
<dbReference type="OrthoDB" id="291007at2759"/>
<evidence type="ECO:0000259" key="8">
    <source>
        <dbReference type="PROSITE" id="PS51864"/>
    </source>
</evidence>
<dbReference type="GO" id="GO:0006508">
    <property type="term" value="P:proteolysis"/>
    <property type="evidence" value="ECO:0007669"/>
    <property type="project" value="UniProtKB-KW"/>
</dbReference>
<keyword evidence="3 6" id="KW-0378">Hydrolase</keyword>
<dbReference type="GO" id="GO:0004222">
    <property type="term" value="F:metalloendopeptidase activity"/>
    <property type="evidence" value="ECO:0007669"/>
    <property type="project" value="UniProtKB-UniRule"/>
</dbReference>
<evidence type="ECO:0000256" key="6">
    <source>
        <dbReference type="PROSITE-ProRule" id="PRU01211"/>
    </source>
</evidence>
<protein>
    <recommendedName>
        <fullName evidence="7">Metalloendopeptidase</fullName>
        <ecNumber evidence="7">3.4.24.-</ecNumber>
    </recommendedName>
</protein>
<dbReference type="Pfam" id="PF01400">
    <property type="entry name" value="Astacin"/>
    <property type="match status" value="1"/>
</dbReference>
<dbReference type="InterPro" id="IPR001506">
    <property type="entry name" value="Peptidase_M12A"/>
</dbReference>
<keyword evidence="4 6" id="KW-0862">Zinc</keyword>
<dbReference type="PANTHER" id="PTHR10127">
    <property type="entry name" value="DISCOIDIN, CUB, EGF, LAMININ , AND ZINC METALLOPROTEASE DOMAIN CONTAINING"/>
    <property type="match status" value="1"/>
</dbReference>
<keyword evidence="10" id="KW-1185">Reference proteome</keyword>
<dbReference type="AlphaFoldDB" id="A0A5N5SWY7"/>
<dbReference type="SMART" id="SM00235">
    <property type="entry name" value="ZnMc"/>
    <property type="match status" value="1"/>
</dbReference>
<keyword evidence="1 6" id="KW-0645">Protease</keyword>
<keyword evidence="2 6" id="KW-0479">Metal-binding</keyword>